<dbReference type="Proteomes" id="UP000054538">
    <property type="component" value="Unassembled WGS sequence"/>
</dbReference>
<dbReference type="InParanoid" id="A0A0D0D7V8"/>
<feature type="region of interest" description="Disordered" evidence="1">
    <location>
        <begin position="32"/>
        <end position="58"/>
    </location>
</feature>
<name>A0A0D0D7V8_9AGAM</name>
<evidence type="ECO:0000256" key="1">
    <source>
        <dbReference type="SAM" id="MobiDB-lite"/>
    </source>
</evidence>
<keyword evidence="3" id="KW-1185">Reference proteome</keyword>
<evidence type="ECO:0000313" key="2">
    <source>
        <dbReference type="EMBL" id="KIK73125.1"/>
    </source>
</evidence>
<gene>
    <name evidence="2" type="ORF">PAXRUDRAFT_21200</name>
</gene>
<sequence length="58" mass="5960">MFVGSTGRLRTFCVVERDVTATGGAGTDAVLDRARPREKSAQQEACTSSELAGGAGVD</sequence>
<reference evidence="3" key="2">
    <citation type="submission" date="2015-01" db="EMBL/GenBank/DDBJ databases">
        <title>Evolutionary Origins and Diversification of the Mycorrhizal Mutualists.</title>
        <authorList>
            <consortium name="DOE Joint Genome Institute"/>
            <consortium name="Mycorrhizal Genomics Consortium"/>
            <person name="Kohler A."/>
            <person name="Kuo A."/>
            <person name="Nagy L.G."/>
            <person name="Floudas D."/>
            <person name="Copeland A."/>
            <person name="Barry K.W."/>
            <person name="Cichocki N."/>
            <person name="Veneault-Fourrey C."/>
            <person name="LaButti K."/>
            <person name="Lindquist E.A."/>
            <person name="Lipzen A."/>
            <person name="Lundell T."/>
            <person name="Morin E."/>
            <person name="Murat C."/>
            <person name="Riley R."/>
            <person name="Ohm R."/>
            <person name="Sun H."/>
            <person name="Tunlid A."/>
            <person name="Henrissat B."/>
            <person name="Grigoriev I.V."/>
            <person name="Hibbett D.S."/>
            <person name="Martin F."/>
        </authorList>
    </citation>
    <scope>NUCLEOTIDE SEQUENCE [LARGE SCALE GENOMIC DNA]</scope>
    <source>
        <strain evidence="3">Ve08.2h10</strain>
    </source>
</reference>
<dbReference type="EMBL" id="KN830079">
    <property type="protein sequence ID" value="KIK73125.1"/>
    <property type="molecule type" value="Genomic_DNA"/>
</dbReference>
<feature type="compositionally biased region" description="Basic and acidic residues" evidence="1">
    <location>
        <begin position="32"/>
        <end position="41"/>
    </location>
</feature>
<proteinExistence type="predicted"/>
<protein>
    <submittedName>
        <fullName evidence="2">Uncharacterized protein</fullName>
    </submittedName>
</protein>
<accession>A0A0D0D7V8</accession>
<dbReference type="OrthoDB" id="10484510at2759"/>
<dbReference type="HOGENOM" id="CLU_2979778_0_0_1"/>
<dbReference type="AlphaFoldDB" id="A0A0D0D7V8"/>
<reference evidence="2 3" key="1">
    <citation type="submission" date="2014-04" db="EMBL/GenBank/DDBJ databases">
        <authorList>
            <consortium name="DOE Joint Genome Institute"/>
            <person name="Kuo A."/>
            <person name="Kohler A."/>
            <person name="Jargeat P."/>
            <person name="Nagy L.G."/>
            <person name="Floudas D."/>
            <person name="Copeland A."/>
            <person name="Barry K.W."/>
            <person name="Cichocki N."/>
            <person name="Veneault-Fourrey C."/>
            <person name="LaButti K."/>
            <person name="Lindquist E.A."/>
            <person name="Lipzen A."/>
            <person name="Lundell T."/>
            <person name="Morin E."/>
            <person name="Murat C."/>
            <person name="Sun H."/>
            <person name="Tunlid A."/>
            <person name="Henrissat B."/>
            <person name="Grigoriev I.V."/>
            <person name="Hibbett D.S."/>
            <person name="Martin F."/>
            <person name="Nordberg H.P."/>
            <person name="Cantor M.N."/>
            <person name="Hua S.X."/>
        </authorList>
    </citation>
    <scope>NUCLEOTIDE SEQUENCE [LARGE SCALE GENOMIC DNA]</scope>
    <source>
        <strain evidence="2 3">Ve08.2h10</strain>
    </source>
</reference>
<evidence type="ECO:0000313" key="3">
    <source>
        <dbReference type="Proteomes" id="UP000054538"/>
    </source>
</evidence>
<organism evidence="2 3">
    <name type="scientific">Paxillus rubicundulus Ve08.2h10</name>
    <dbReference type="NCBI Taxonomy" id="930991"/>
    <lineage>
        <taxon>Eukaryota</taxon>
        <taxon>Fungi</taxon>
        <taxon>Dikarya</taxon>
        <taxon>Basidiomycota</taxon>
        <taxon>Agaricomycotina</taxon>
        <taxon>Agaricomycetes</taxon>
        <taxon>Agaricomycetidae</taxon>
        <taxon>Boletales</taxon>
        <taxon>Paxilineae</taxon>
        <taxon>Paxillaceae</taxon>
        <taxon>Paxillus</taxon>
    </lineage>
</organism>